<sequence>MKRREWTESTTLDKGKSKEKGEKRKPDDGDEQETDEKMQVTMERLISGERGAVIGGNGGSRWGSASQINPNSNWGMG</sequence>
<feature type="compositionally biased region" description="Polar residues" evidence="1">
    <location>
        <begin position="63"/>
        <end position="77"/>
    </location>
</feature>
<dbReference type="AlphaFoldDB" id="A0A0J9ENJ9"/>
<organism evidence="2">
    <name type="scientific">Ajellomyces dermatitidis (strain ATCC 18188 / CBS 674.68)</name>
    <name type="common">Blastomyces dermatitidis</name>
    <dbReference type="NCBI Taxonomy" id="653446"/>
    <lineage>
        <taxon>Eukaryota</taxon>
        <taxon>Fungi</taxon>
        <taxon>Dikarya</taxon>
        <taxon>Ascomycota</taxon>
        <taxon>Pezizomycotina</taxon>
        <taxon>Eurotiomycetes</taxon>
        <taxon>Eurotiomycetidae</taxon>
        <taxon>Onygenales</taxon>
        <taxon>Ajellomycetaceae</taxon>
        <taxon>Blastomyces</taxon>
    </lineage>
</organism>
<feature type="region of interest" description="Disordered" evidence="1">
    <location>
        <begin position="1"/>
        <end position="77"/>
    </location>
</feature>
<protein>
    <submittedName>
        <fullName evidence="2">Uncharacterized protein</fullName>
    </submittedName>
</protein>
<accession>A0A0J9ENJ9</accession>
<reference evidence="2" key="1">
    <citation type="submission" date="2010-03" db="EMBL/GenBank/DDBJ databases">
        <title>Annotation of Blastomyces dermatitidis strain ATCC 18188.</title>
        <authorList>
            <consortium name="The Broad Institute Genome Sequencing Platform"/>
            <consortium name="Broad Institute Genome Sequencing Center for Infectious Disease."/>
            <person name="Cuomo C."/>
            <person name="Klein B."/>
            <person name="Sullivan T."/>
            <person name="Heitman J."/>
            <person name="Young S."/>
            <person name="Zeng Q."/>
            <person name="Gargeya S."/>
            <person name="Alvarado L."/>
            <person name="Berlin A.M."/>
            <person name="Chapman S.B."/>
            <person name="Chen Z."/>
            <person name="Freedman E."/>
            <person name="Gellesch M."/>
            <person name="Goldberg J."/>
            <person name="Griggs A."/>
            <person name="Gujja S."/>
            <person name="Heilman E."/>
            <person name="Heiman D."/>
            <person name="Howarth C."/>
            <person name="Mehta T."/>
            <person name="Neiman D."/>
            <person name="Pearson M."/>
            <person name="Roberts A."/>
            <person name="Saif S."/>
            <person name="Shea T."/>
            <person name="Shenoy N."/>
            <person name="Sisk P."/>
            <person name="Stolte C."/>
            <person name="Sykes S."/>
            <person name="White J."/>
            <person name="Yandava C."/>
            <person name="Haas B."/>
            <person name="Nusbaum C."/>
            <person name="Birren B."/>
        </authorList>
    </citation>
    <scope>NUCLEOTIDE SEQUENCE</scope>
    <source>
        <strain evidence="2">ATCC 18188</strain>
    </source>
</reference>
<dbReference type="EMBL" id="GG749411">
    <property type="protein sequence ID" value="KMW66860.1"/>
    <property type="molecule type" value="Genomic_DNA"/>
</dbReference>
<evidence type="ECO:0000313" key="2">
    <source>
        <dbReference type="EMBL" id="KMW66860.1"/>
    </source>
</evidence>
<feature type="compositionally biased region" description="Basic and acidic residues" evidence="1">
    <location>
        <begin position="1"/>
        <end position="27"/>
    </location>
</feature>
<evidence type="ECO:0000256" key="1">
    <source>
        <dbReference type="SAM" id="MobiDB-lite"/>
    </source>
</evidence>
<name>A0A0J9ENJ9_AJEDA</name>
<gene>
    <name evidence="2" type="ORF">BDDG_11758</name>
</gene>
<proteinExistence type="predicted"/>
<dbReference type="Proteomes" id="UP000007802">
    <property type="component" value="Unassembled WGS sequence"/>
</dbReference>